<proteinExistence type="predicted"/>
<comment type="caution">
    <text evidence="1">The sequence shown here is derived from an EMBL/GenBank/DDBJ whole genome shotgun (WGS) entry which is preliminary data.</text>
</comment>
<evidence type="ECO:0000313" key="1">
    <source>
        <dbReference type="EMBL" id="KKR22370.1"/>
    </source>
</evidence>
<gene>
    <name evidence="1" type="ORF">UT53_C0042G0011</name>
</gene>
<name>A0A0G0RIK6_9BACT</name>
<protein>
    <submittedName>
        <fullName evidence="1">Uncharacterized protein</fullName>
    </submittedName>
</protein>
<reference evidence="1 2" key="1">
    <citation type="journal article" date="2015" name="Nature">
        <title>rRNA introns, odd ribosomes, and small enigmatic genomes across a large radiation of phyla.</title>
        <authorList>
            <person name="Brown C.T."/>
            <person name="Hug L.A."/>
            <person name="Thomas B.C."/>
            <person name="Sharon I."/>
            <person name="Castelle C.J."/>
            <person name="Singh A."/>
            <person name="Wilkins M.J."/>
            <person name="Williams K.H."/>
            <person name="Banfield J.F."/>
        </authorList>
    </citation>
    <scope>NUCLEOTIDE SEQUENCE [LARGE SCALE GENOMIC DNA]</scope>
</reference>
<accession>A0A0G0RIK6</accession>
<dbReference type="Proteomes" id="UP000034764">
    <property type="component" value="Unassembled WGS sequence"/>
</dbReference>
<dbReference type="AlphaFoldDB" id="A0A0G0RIK6"/>
<evidence type="ECO:0000313" key="2">
    <source>
        <dbReference type="Proteomes" id="UP000034764"/>
    </source>
</evidence>
<organism evidence="1 2">
    <name type="scientific">Candidatus Yanofskybacteria bacterium GW2011_GWD2_39_48</name>
    <dbReference type="NCBI Taxonomy" id="1619031"/>
    <lineage>
        <taxon>Bacteria</taxon>
        <taxon>Candidatus Yanofskyibacteriota</taxon>
    </lineage>
</organism>
<sequence length="61" mass="6744">MVSGFVTSPKDHDKISSGDATFNLIDAKFILLVLDDYFSISSTFRPKPFISETKTLNDSGK</sequence>
<dbReference type="EMBL" id="LBXD01000042">
    <property type="protein sequence ID" value="KKR22370.1"/>
    <property type="molecule type" value="Genomic_DNA"/>
</dbReference>